<dbReference type="EMBL" id="QGKW02001660">
    <property type="protein sequence ID" value="KAF2580395.1"/>
    <property type="molecule type" value="Genomic_DNA"/>
</dbReference>
<proteinExistence type="predicted"/>
<comment type="caution">
    <text evidence="2">The sequence shown here is derived from an EMBL/GenBank/DDBJ whole genome shotgun (WGS) entry which is preliminary data.</text>
</comment>
<organism evidence="2 3">
    <name type="scientific">Brassica cretica</name>
    <name type="common">Mustard</name>
    <dbReference type="NCBI Taxonomy" id="69181"/>
    <lineage>
        <taxon>Eukaryota</taxon>
        <taxon>Viridiplantae</taxon>
        <taxon>Streptophyta</taxon>
        <taxon>Embryophyta</taxon>
        <taxon>Tracheophyta</taxon>
        <taxon>Spermatophyta</taxon>
        <taxon>Magnoliopsida</taxon>
        <taxon>eudicotyledons</taxon>
        <taxon>Gunneridae</taxon>
        <taxon>Pentapetalae</taxon>
        <taxon>rosids</taxon>
        <taxon>malvids</taxon>
        <taxon>Brassicales</taxon>
        <taxon>Brassicaceae</taxon>
        <taxon>Brassiceae</taxon>
        <taxon>Brassica</taxon>
    </lineage>
</organism>
<evidence type="ECO:0000313" key="3">
    <source>
        <dbReference type="Proteomes" id="UP000712281"/>
    </source>
</evidence>
<name>A0A8S9JEG0_BRACR</name>
<evidence type="ECO:0000256" key="1">
    <source>
        <dbReference type="SAM" id="Coils"/>
    </source>
</evidence>
<evidence type="ECO:0000313" key="2">
    <source>
        <dbReference type="EMBL" id="KAF2580395.1"/>
    </source>
</evidence>
<dbReference type="AlphaFoldDB" id="A0A8S9JEG0"/>
<accession>A0A8S9JEG0</accession>
<gene>
    <name evidence="2" type="ORF">F2Q68_00002920</name>
</gene>
<reference evidence="2" key="1">
    <citation type="submission" date="2019-12" db="EMBL/GenBank/DDBJ databases">
        <title>Genome sequencing and annotation of Brassica cretica.</title>
        <authorList>
            <person name="Studholme D.J."/>
            <person name="Sarris P.F."/>
        </authorList>
    </citation>
    <scope>NUCLEOTIDE SEQUENCE</scope>
    <source>
        <strain evidence="2">PFS-001/15</strain>
        <tissue evidence="2">Leaf</tissue>
    </source>
</reference>
<dbReference type="Proteomes" id="UP000712281">
    <property type="component" value="Unassembled WGS sequence"/>
</dbReference>
<sequence>MLRVPSENERANSPCPNEIAVYEAYFALGLRETIPSLISEVAKFFDISPSQFTSSAWRMLTAIQVFGELHSQKLGVKEVLYAHYFRSHDIDASRYIIRKRPSGDPLVYDLQPNEKRTASYEKNWERKYLFMNVGHNPPFPTAWCLRDTSTKRCEEGKRGAFKVFKHPREQRSAKVLIDEYSLGRSTIWGANMSRFDGLEGDAALERYKASSSISRELSAGDCRETLPDIPLKRKSSRNEAVGVPSSKKAATGKELGFSPSASGAVAAAPPPPHVSLAYQLNEKVFGHDFESFDKLGTSTIFPQTQVELIKAASLCHFAETKLRTAQNEKKEDLEVISDLLMKLDSARKREEKLSNEVLARNQDTEILKSEKDSLTKRAAELEQEKQLLKGEAELAGYSAVIVNTWKLIKEYKMGNADKWNAVAAEKNHRNVLEEEVLKKGEVPPVFPDTFTDCDQQDPHLSQVSQPLLFWSFCKHSGICLCSTDDDPYLSLCFLDDDTLLLVELMSCLCF</sequence>
<protein>
    <submittedName>
        <fullName evidence="2">Uncharacterized protein</fullName>
    </submittedName>
</protein>
<feature type="coiled-coil region" evidence="1">
    <location>
        <begin position="336"/>
        <end position="391"/>
    </location>
</feature>
<keyword evidence="1" id="KW-0175">Coiled coil</keyword>